<dbReference type="Pfam" id="PF14223">
    <property type="entry name" value="Retrotran_gag_2"/>
    <property type="match status" value="1"/>
</dbReference>
<evidence type="ECO:0000313" key="1">
    <source>
        <dbReference type="EMBL" id="KAF5798602.1"/>
    </source>
</evidence>
<dbReference type="AlphaFoldDB" id="A0A9K3IKL9"/>
<sequence>MAEMFNEEENKFVESLNRFGRHRTSLYDQDDKRIWILRLENFACQQNESLKEMEKRFDYLMDKLKSFGINLTDTEKISKLEAALSAEWDDVLKKLKQKPKFSKLHPSDFISKLQKRHYENFEKKKILMNKIKENLDKLNQFGCNY</sequence>
<gene>
    <name evidence="1" type="ORF">HanXRQr2_Chr07g0294821</name>
</gene>
<keyword evidence="2" id="KW-1185">Reference proteome</keyword>
<reference evidence="1" key="1">
    <citation type="journal article" date="2017" name="Nature">
        <title>The sunflower genome provides insights into oil metabolism, flowering and Asterid evolution.</title>
        <authorList>
            <person name="Badouin H."/>
            <person name="Gouzy J."/>
            <person name="Grassa C.J."/>
            <person name="Murat F."/>
            <person name="Staton S.E."/>
            <person name="Cottret L."/>
            <person name="Lelandais-Briere C."/>
            <person name="Owens G.L."/>
            <person name="Carrere S."/>
            <person name="Mayjonade B."/>
            <person name="Legrand L."/>
            <person name="Gill N."/>
            <person name="Kane N.C."/>
            <person name="Bowers J.E."/>
            <person name="Hubner S."/>
            <person name="Bellec A."/>
            <person name="Berard A."/>
            <person name="Berges H."/>
            <person name="Blanchet N."/>
            <person name="Boniface M.C."/>
            <person name="Brunel D."/>
            <person name="Catrice O."/>
            <person name="Chaidir N."/>
            <person name="Claudel C."/>
            <person name="Donnadieu C."/>
            <person name="Faraut T."/>
            <person name="Fievet G."/>
            <person name="Helmstetter N."/>
            <person name="King M."/>
            <person name="Knapp S.J."/>
            <person name="Lai Z."/>
            <person name="Le Paslier M.C."/>
            <person name="Lippi Y."/>
            <person name="Lorenzon L."/>
            <person name="Mandel J.R."/>
            <person name="Marage G."/>
            <person name="Marchand G."/>
            <person name="Marquand E."/>
            <person name="Bret-Mestries E."/>
            <person name="Morien E."/>
            <person name="Nambeesan S."/>
            <person name="Nguyen T."/>
            <person name="Pegot-Espagnet P."/>
            <person name="Pouilly N."/>
            <person name="Raftis F."/>
            <person name="Sallet E."/>
            <person name="Schiex T."/>
            <person name="Thomas J."/>
            <person name="Vandecasteele C."/>
            <person name="Vares D."/>
            <person name="Vear F."/>
            <person name="Vautrin S."/>
            <person name="Crespi M."/>
            <person name="Mangin B."/>
            <person name="Burke J.M."/>
            <person name="Salse J."/>
            <person name="Munos S."/>
            <person name="Vincourt P."/>
            <person name="Rieseberg L.H."/>
            <person name="Langlade N.B."/>
        </authorList>
    </citation>
    <scope>NUCLEOTIDE SEQUENCE</scope>
    <source>
        <tissue evidence="1">Leaves</tissue>
    </source>
</reference>
<dbReference type="Gramene" id="mRNA:HanXRQr2_Chr07g0294821">
    <property type="protein sequence ID" value="CDS:HanXRQr2_Chr07g0294821.1"/>
    <property type="gene ID" value="HanXRQr2_Chr07g0294821"/>
</dbReference>
<reference evidence="1" key="2">
    <citation type="submission" date="2020-06" db="EMBL/GenBank/DDBJ databases">
        <title>Helianthus annuus Genome sequencing and assembly Release 2.</title>
        <authorList>
            <person name="Gouzy J."/>
            <person name="Langlade N."/>
            <person name="Munos S."/>
        </authorList>
    </citation>
    <scope>NUCLEOTIDE SEQUENCE</scope>
    <source>
        <tissue evidence="1">Leaves</tissue>
    </source>
</reference>
<dbReference type="Proteomes" id="UP000215914">
    <property type="component" value="Unassembled WGS sequence"/>
</dbReference>
<accession>A0A9K3IKL9</accession>
<comment type="caution">
    <text evidence="1">The sequence shown here is derived from an EMBL/GenBank/DDBJ whole genome shotgun (WGS) entry which is preliminary data.</text>
</comment>
<evidence type="ECO:0000313" key="2">
    <source>
        <dbReference type="Proteomes" id="UP000215914"/>
    </source>
</evidence>
<organism evidence="1 2">
    <name type="scientific">Helianthus annuus</name>
    <name type="common">Common sunflower</name>
    <dbReference type="NCBI Taxonomy" id="4232"/>
    <lineage>
        <taxon>Eukaryota</taxon>
        <taxon>Viridiplantae</taxon>
        <taxon>Streptophyta</taxon>
        <taxon>Embryophyta</taxon>
        <taxon>Tracheophyta</taxon>
        <taxon>Spermatophyta</taxon>
        <taxon>Magnoliopsida</taxon>
        <taxon>eudicotyledons</taxon>
        <taxon>Gunneridae</taxon>
        <taxon>Pentapetalae</taxon>
        <taxon>asterids</taxon>
        <taxon>campanulids</taxon>
        <taxon>Asterales</taxon>
        <taxon>Asteraceae</taxon>
        <taxon>Asteroideae</taxon>
        <taxon>Heliantheae alliance</taxon>
        <taxon>Heliantheae</taxon>
        <taxon>Helianthus</taxon>
    </lineage>
</organism>
<name>A0A9K3IKL9_HELAN</name>
<protein>
    <submittedName>
        <fullName evidence="1">Uncharacterized protein</fullName>
    </submittedName>
</protein>
<dbReference type="EMBL" id="MNCJ02000322">
    <property type="protein sequence ID" value="KAF5798602.1"/>
    <property type="molecule type" value="Genomic_DNA"/>
</dbReference>
<proteinExistence type="predicted"/>